<evidence type="ECO:0000256" key="1">
    <source>
        <dbReference type="ARBA" id="ARBA00004571"/>
    </source>
</evidence>
<dbReference type="SUPFAM" id="SSF49464">
    <property type="entry name" value="Carboxypeptidase regulatory domain-like"/>
    <property type="match status" value="1"/>
</dbReference>
<evidence type="ECO:0000256" key="7">
    <source>
        <dbReference type="PROSITE-ProRule" id="PRU01360"/>
    </source>
</evidence>
<dbReference type="InterPro" id="IPR023997">
    <property type="entry name" value="TonB-dep_OMP_SusC/RagA_CS"/>
</dbReference>
<feature type="domain" description="TonB-dependent receptor plug" evidence="8">
    <location>
        <begin position="121"/>
        <end position="228"/>
    </location>
</feature>
<dbReference type="AlphaFoldDB" id="A0A4R7D3S9"/>
<dbReference type="NCBIfam" id="TIGR04056">
    <property type="entry name" value="OMP_RagA_SusC"/>
    <property type="match status" value="1"/>
</dbReference>
<dbReference type="OrthoDB" id="9768177at2"/>
<dbReference type="InterPro" id="IPR012910">
    <property type="entry name" value="Plug_dom"/>
</dbReference>
<protein>
    <submittedName>
        <fullName evidence="9">TonB-linked SusC/RagA family outer membrane protein</fullName>
    </submittedName>
</protein>
<comment type="caution">
    <text evidence="9">The sequence shown here is derived from an EMBL/GenBank/DDBJ whole genome shotgun (WGS) entry which is preliminary data.</text>
</comment>
<evidence type="ECO:0000313" key="10">
    <source>
        <dbReference type="Proteomes" id="UP000294752"/>
    </source>
</evidence>
<evidence type="ECO:0000259" key="8">
    <source>
        <dbReference type="Pfam" id="PF07715"/>
    </source>
</evidence>
<keyword evidence="10" id="KW-1185">Reference proteome</keyword>
<dbReference type="Gene3D" id="2.170.130.10">
    <property type="entry name" value="TonB-dependent receptor, plug domain"/>
    <property type="match status" value="1"/>
</dbReference>
<keyword evidence="5 7" id="KW-0472">Membrane</keyword>
<keyword evidence="6 7" id="KW-0998">Cell outer membrane</keyword>
<dbReference type="RefSeq" id="WP_133639025.1">
    <property type="nucleotide sequence ID" value="NZ_SNZV01000002.1"/>
</dbReference>
<comment type="similarity">
    <text evidence="7">Belongs to the TonB-dependent receptor family.</text>
</comment>
<dbReference type="GO" id="GO:0009279">
    <property type="term" value="C:cell outer membrane"/>
    <property type="evidence" value="ECO:0007669"/>
    <property type="project" value="UniProtKB-SubCell"/>
</dbReference>
<reference evidence="9 10" key="1">
    <citation type="submission" date="2019-03" db="EMBL/GenBank/DDBJ databases">
        <title>Genomic Encyclopedia of Type Strains, Phase III (KMG-III): the genomes of soil and plant-associated and newly described type strains.</title>
        <authorList>
            <person name="Whitman W."/>
        </authorList>
    </citation>
    <scope>NUCLEOTIDE SEQUENCE [LARGE SCALE GENOMIC DNA]</scope>
    <source>
        <strain evidence="9 10">CGMCC 1.12801</strain>
    </source>
</reference>
<dbReference type="Gene3D" id="2.60.40.1120">
    <property type="entry name" value="Carboxypeptidase-like, regulatory domain"/>
    <property type="match status" value="1"/>
</dbReference>
<dbReference type="InterPro" id="IPR036942">
    <property type="entry name" value="Beta-barrel_TonB_sf"/>
</dbReference>
<dbReference type="FunFam" id="2.170.130.10:FF:000008">
    <property type="entry name" value="SusC/RagA family TonB-linked outer membrane protein"/>
    <property type="match status" value="1"/>
</dbReference>
<dbReference type="InterPro" id="IPR008969">
    <property type="entry name" value="CarboxyPept-like_regulatory"/>
</dbReference>
<evidence type="ECO:0000256" key="2">
    <source>
        <dbReference type="ARBA" id="ARBA00022448"/>
    </source>
</evidence>
<name>A0A4R7D3S9_9SPHI</name>
<dbReference type="SUPFAM" id="SSF56935">
    <property type="entry name" value="Porins"/>
    <property type="match status" value="1"/>
</dbReference>
<dbReference type="Pfam" id="PF07715">
    <property type="entry name" value="Plug"/>
    <property type="match status" value="1"/>
</dbReference>
<keyword evidence="3 7" id="KW-1134">Transmembrane beta strand</keyword>
<evidence type="ECO:0000256" key="5">
    <source>
        <dbReference type="ARBA" id="ARBA00023136"/>
    </source>
</evidence>
<dbReference type="Gene3D" id="2.40.170.20">
    <property type="entry name" value="TonB-dependent receptor, beta-barrel domain"/>
    <property type="match status" value="1"/>
</dbReference>
<keyword evidence="4 7" id="KW-0812">Transmembrane</keyword>
<evidence type="ECO:0000256" key="3">
    <source>
        <dbReference type="ARBA" id="ARBA00022452"/>
    </source>
</evidence>
<dbReference type="InterPro" id="IPR039426">
    <property type="entry name" value="TonB-dep_rcpt-like"/>
</dbReference>
<evidence type="ECO:0000256" key="6">
    <source>
        <dbReference type="ARBA" id="ARBA00023237"/>
    </source>
</evidence>
<sequence>MRKSHHNSMLKGILIVLFFWGTLPMIRAQSFSATGKVIDENNRPIQGASVQVKGKPNSTHTDAAGAFTLTLNDNDVLQVSFVGYAAKEIPITNRQPLVVTLVSTNNDLDEVVVIGYGTSRKRDLTGAVGSIKADEIRNLPVTTAAQAITGRVAGVNVVTQSGAPGAGVNILVRGGTSITGSTKPLYVVDGFVMEDALMKIDINDVENIDILKDASATAIYGARGANGVVLITTKSGKSGRTTIDYNAYASFEGLSRKLDMLQVEDYVKYQYEYQTLAGRQQDYANMFGGNVNDPDFATGAYERIRRDYGTRPGIDWQEEVFGGQAMLQAHNVNVSGGSEKTKLLLSYNNTNQDGILAKSGFRRNSVRAKVNHELREGVNIDFNSLFQDANTQGGGSLNGMLKMSLLQPATGGARFTDEQLLYTDIAEELQLINSQYDVYNPIIMNDALNRAKAARLANINVGLTANFLEDFTFRTSGSYQWGQTRTDFWDDGRTINARNNKGPFGSIKNAEGFEWQWTNTLSWMKDFGKHHINLLAGHEVRYEESQSLAHQYYEFPNSNFGLKDVSLAGRTERGESEAVRYGLVSGFFRAIYNYDDRYLFTATMRADGVSTFREGNKWGAFPSASAAWNIHNESFLKDSEFVNQLKLRVGYGTTGNDKIGNTRYATLYGSTVAAMGNTTLVGVKPSSTLGNPMLVWEKTQTTNIAVDLSLFNSRVNLTTDFYNNESKNLLLEVNIPTSTGYSKQFQNIAELRNRGVEFSLNTLNIRRDNFQWKTVLNLTFNRSKVKSLYGSGGNDYMINSYESRINFYTQVGGPVSTFYGYQYDGVYTTDDFTQQADGSYLLNDGVASLKGKNRSSIKPGDVKYVPVAGETDANGNPVWSTNDRTEIGSPEPKFFGGFNNEFIYKSFDLSIFLNFAYGNKAFNMNTQRFMGPYLPNQNSLGLMADRFTLIDPATGAETTDLNRLATLNPNQQDKKQIWSLNSTNNIAISDPLDYYLEDASFLRVNNVTLGYTLPSDLSKKLFVQRFRVYLTLNNIHTFTNYSGYDPEVSATDAILTRGVDNSAYPRTRSVVAGVNLTF</sequence>
<evidence type="ECO:0000256" key="4">
    <source>
        <dbReference type="ARBA" id="ARBA00022692"/>
    </source>
</evidence>
<dbReference type="Pfam" id="PF13715">
    <property type="entry name" value="CarbopepD_reg_2"/>
    <property type="match status" value="1"/>
</dbReference>
<proteinExistence type="inferred from homology"/>
<dbReference type="EMBL" id="SNZV01000002">
    <property type="protein sequence ID" value="TDS15709.1"/>
    <property type="molecule type" value="Genomic_DNA"/>
</dbReference>
<dbReference type="PROSITE" id="PS52016">
    <property type="entry name" value="TONB_DEPENDENT_REC_3"/>
    <property type="match status" value="1"/>
</dbReference>
<keyword evidence="2 7" id="KW-0813">Transport</keyword>
<dbReference type="InterPro" id="IPR023996">
    <property type="entry name" value="TonB-dep_OMP_SusC/RagA"/>
</dbReference>
<dbReference type="InterPro" id="IPR037066">
    <property type="entry name" value="Plug_dom_sf"/>
</dbReference>
<comment type="subcellular location">
    <subcellularLocation>
        <location evidence="1 7">Cell outer membrane</location>
        <topology evidence="1 7">Multi-pass membrane protein</topology>
    </subcellularLocation>
</comment>
<organism evidence="9 10">
    <name type="scientific">Sphingobacterium paludis</name>
    <dbReference type="NCBI Taxonomy" id="1476465"/>
    <lineage>
        <taxon>Bacteria</taxon>
        <taxon>Pseudomonadati</taxon>
        <taxon>Bacteroidota</taxon>
        <taxon>Sphingobacteriia</taxon>
        <taxon>Sphingobacteriales</taxon>
        <taxon>Sphingobacteriaceae</taxon>
        <taxon>Sphingobacterium</taxon>
    </lineage>
</organism>
<dbReference type="NCBIfam" id="TIGR04057">
    <property type="entry name" value="SusC_RagA_signa"/>
    <property type="match status" value="1"/>
</dbReference>
<evidence type="ECO:0000313" key="9">
    <source>
        <dbReference type="EMBL" id="TDS15709.1"/>
    </source>
</evidence>
<accession>A0A4R7D3S9</accession>
<dbReference type="Proteomes" id="UP000294752">
    <property type="component" value="Unassembled WGS sequence"/>
</dbReference>
<gene>
    <name evidence="9" type="ORF">B0I21_10222</name>
</gene>